<dbReference type="InterPro" id="IPR039797">
    <property type="entry name" value="Pecanex"/>
</dbReference>
<feature type="compositionally biased region" description="Basic and acidic residues" evidence="7">
    <location>
        <begin position="160"/>
        <end position="169"/>
    </location>
</feature>
<feature type="transmembrane region" description="Helical" evidence="6">
    <location>
        <begin position="964"/>
        <end position="989"/>
    </location>
</feature>
<feature type="compositionally biased region" description="Polar residues" evidence="7">
    <location>
        <begin position="489"/>
        <end position="505"/>
    </location>
</feature>
<feature type="transmembrane region" description="Helical" evidence="6">
    <location>
        <begin position="852"/>
        <end position="870"/>
    </location>
</feature>
<evidence type="ECO:0000256" key="6">
    <source>
        <dbReference type="RuleBase" id="RU367089"/>
    </source>
</evidence>
<evidence type="ECO:0000256" key="4">
    <source>
        <dbReference type="ARBA" id="ARBA00022989"/>
    </source>
</evidence>
<feature type="transmembrane region" description="Helical" evidence="6">
    <location>
        <begin position="913"/>
        <end position="930"/>
    </location>
</feature>
<feature type="compositionally biased region" description="Polar residues" evidence="7">
    <location>
        <begin position="249"/>
        <end position="260"/>
    </location>
</feature>
<evidence type="ECO:0000313" key="10">
    <source>
        <dbReference type="RefSeq" id="XP_028278996.1"/>
    </source>
</evidence>
<dbReference type="InterPro" id="IPR007735">
    <property type="entry name" value="Pecanex_C"/>
</dbReference>
<evidence type="ECO:0000256" key="5">
    <source>
        <dbReference type="ARBA" id="ARBA00023136"/>
    </source>
</evidence>
<feature type="compositionally biased region" description="Basic residues" evidence="7">
    <location>
        <begin position="1924"/>
        <end position="1937"/>
    </location>
</feature>
<feature type="transmembrane region" description="Helical" evidence="6">
    <location>
        <begin position="1333"/>
        <end position="1357"/>
    </location>
</feature>
<feature type="region of interest" description="Disordered" evidence="7">
    <location>
        <begin position="2099"/>
        <end position="2132"/>
    </location>
</feature>
<feature type="region of interest" description="Disordered" evidence="7">
    <location>
        <begin position="2049"/>
        <end position="2068"/>
    </location>
</feature>
<organism evidence="9 10">
    <name type="scientific">Parambassis ranga</name>
    <name type="common">Indian glassy fish</name>
    <dbReference type="NCBI Taxonomy" id="210632"/>
    <lineage>
        <taxon>Eukaryota</taxon>
        <taxon>Metazoa</taxon>
        <taxon>Chordata</taxon>
        <taxon>Craniata</taxon>
        <taxon>Vertebrata</taxon>
        <taxon>Euteleostomi</taxon>
        <taxon>Actinopterygii</taxon>
        <taxon>Neopterygii</taxon>
        <taxon>Teleostei</taxon>
        <taxon>Neoteleostei</taxon>
        <taxon>Acanthomorphata</taxon>
        <taxon>Ovalentaria</taxon>
        <taxon>Ambassidae</taxon>
        <taxon>Parambassis</taxon>
    </lineage>
</organism>
<feature type="region of interest" description="Disordered" evidence="7">
    <location>
        <begin position="489"/>
        <end position="524"/>
    </location>
</feature>
<feature type="region of interest" description="Disordered" evidence="7">
    <location>
        <begin position="139"/>
        <end position="348"/>
    </location>
</feature>
<feature type="transmembrane region" description="Helical" evidence="6">
    <location>
        <begin position="942"/>
        <end position="958"/>
    </location>
</feature>
<dbReference type="InParanoid" id="A0A6P7JU35"/>
<evidence type="ECO:0000256" key="1">
    <source>
        <dbReference type="ARBA" id="ARBA00004141"/>
    </source>
</evidence>
<feature type="compositionally biased region" description="Polar residues" evidence="7">
    <location>
        <begin position="629"/>
        <end position="645"/>
    </location>
</feature>
<dbReference type="CTD" id="80003"/>
<feature type="transmembrane region" description="Helical" evidence="6">
    <location>
        <begin position="1001"/>
        <end position="1025"/>
    </location>
</feature>
<dbReference type="GO" id="GO:0016020">
    <property type="term" value="C:membrane"/>
    <property type="evidence" value="ECO:0007669"/>
    <property type="project" value="UniProtKB-SubCell"/>
</dbReference>
<keyword evidence="3 6" id="KW-0812">Transmembrane</keyword>
<accession>A0A6P7JU35</accession>
<feature type="transmembrane region" description="Helical" evidence="6">
    <location>
        <begin position="1108"/>
        <end position="1131"/>
    </location>
</feature>
<feature type="transmembrane region" description="Helical" evidence="6">
    <location>
        <begin position="60"/>
        <end position="77"/>
    </location>
</feature>
<feature type="compositionally biased region" description="Basic and acidic residues" evidence="7">
    <location>
        <begin position="263"/>
        <end position="286"/>
    </location>
</feature>
<feature type="domain" description="Pecanex C-terminal" evidence="8">
    <location>
        <begin position="1629"/>
        <end position="1853"/>
    </location>
</feature>
<gene>
    <name evidence="10" type="primary">pcnx2</name>
</gene>
<feature type="compositionally biased region" description="Acidic residues" evidence="7">
    <location>
        <begin position="324"/>
        <end position="333"/>
    </location>
</feature>
<feature type="compositionally biased region" description="Polar residues" evidence="7">
    <location>
        <begin position="1945"/>
        <end position="1970"/>
    </location>
</feature>
<feature type="transmembrane region" description="Helical" evidence="6">
    <location>
        <begin position="877"/>
        <end position="893"/>
    </location>
</feature>
<feature type="transmembrane region" description="Helical" evidence="6">
    <location>
        <begin position="1296"/>
        <end position="1313"/>
    </location>
</feature>
<keyword evidence="9" id="KW-1185">Reference proteome</keyword>
<evidence type="ECO:0000256" key="7">
    <source>
        <dbReference type="SAM" id="MobiDB-lite"/>
    </source>
</evidence>
<dbReference type="Pfam" id="PF05041">
    <property type="entry name" value="Pecanex_C"/>
    <property type="match status" value="1"/>
</dbReference>
<feature type="region of interest" description="Disordered" evidence="7">
    <location>
        <begin position="603"/>
        <end position="702"/>
    </location>
</feature>
<feature type="compositionally biased region" description="Low complexity" evidence="7">
    <location>
        <begin position="690"/>
        <end position="702"/>
    </location>
</feature>
<feature type="region of interest" description="Disordered" evidence="7">
    <location>
        <begin position="1924"/>
        <end position="1970"/>
    </location>
</feature>
<feature type="transmembrane region" description="Helical" evidence="6">
    <location>
        <begin position="36"/>
        <end position="53"/>
    </location>
</feature>
<dbReference type="GeneID" id="114447119"/>
<dbReference type="PANTHER" id="PTHR12372:SF5">
    <property type="entry name" value="PECANEX-LIKE PROTEIN 2"/>
    <property type="match status" value="1"/>
</dbReference>
<feature type="compositionally biased region" description="Acidic residues" evidence="7">
    <location>
        <begin position="424"/>
        <end position="444"/>
    </location>
</feature>
<feature type="transmembrane region" description="Helical" evidence="6">
    <location>
        <begin position="1037"/>
        <end position="1057"/>
    </location>
</feature>
<name>A0A6P7JU35_9TELE</name>
<protein>
    <recommendedName>
        <fullName evidence="6">Pecanex-like protein</fullName>
    </recommendedName>
</protein>
<dbReference type="RefSeq" id="XP_028278996.1">
    <property type="nucleotide sequence ID" value="XM_028423195.1"/>
</dbReference>
<feature type="compositionally biased region" description="Polar residues" evidence="7">
    <location>
        <begin position="2050"/>
        <end position="2062"/>
    </location>
</feature>
<evidence type="ECO:0000259" key="8">
    <source>
        <dbReference type="Pfam" id="PF05041"/>
    </source>
</evidence>
<keyword evidence="5 6" id="KW-0472">Membrane</keyword>
<comment type="similarity">
    <text evidence="2 6">Belongs to the pecanex family.</text>
</comment>
<feature type="transmembrane region" description="Helical" evidence="6">
    <location>
        <begin position="1137"/>
        <end position="1157"/>
    </location>
</feature>
<evidence type="ECO:0000256" key="2">
    <source>
        <dbReference type="ARBA" id="ARBA00010170"/>
    </source>
</evidence>
<proteinExistence type="inferred from homology"/>
<feature type="region of interest" description="Disordered" evidence="7">
    <location>
        <begin position="417"/>
        <end position="455"/>
    </location>
</feature>
<evidence type="ECO:0000256" key="3">
    <source>
        <dbReference type="ARBA" id="ARBA00022692"/>
    </source>
</evidence>
<dbReference type="OrthoDB" id="10037631at2759"/>
<reference evidence="10" key="1">
    <citation type="submission" date="2025-08" db="UniProtKB">
        <authorList>
            <consortium name="RefSeq"/>
        </authorList>
    </citation>
    <scope>IDENTIFICATION</scope>
</reference>
<comment type="subcellular location">
    <subcellularLocation>
        <location evidence="1 6">Membrane</location>
        <topology evidence="1 6">Multi-pass membrane protein</topology>
    </subcellularLocation>
</comment>
<dbReference type="Proteomes" id="UP000515145">
    <property type="component" value="Chromosome 15"/>
</dbReference>
<dbReference type="FunCoup" id="A0A6P7JU35">
    <property type="interactions" value="383"/>
</dbReference>
<sequence>MGSQVVQTLRQGVWASLTGGWYHDPDQNKFNNACHLYLWVFLLMLPLSLHLALPPTTMALSIYCTSITVFFILIKLANYRLHLMFDEGEAVVRSSLSDLSKAQEKKSNASDNCLPANIRKSSTVPDSVAMTMLARKRPSPVIQVTVKQTETDPGLIGDCSKSDEVKPVEGQDETAAEERPVEGGLHPSPEPSPDDLSSPVPDQATPLLQAQQRPPSRAERDETQPISASPKIDAETIAESGAVTEEVDVQSSLNGGQSEQEGVVEKDAEQEMVEEKDCEDKETEDREMIDEGLPPSKGSEDESEEESEELKEPSDTNHNSLETPQEDQDEFIDIPEAPAQAEPVEETYCSDEIEVVLVDNSGSGHVSTHLDDSDTVKIIITMSCDPQTAAQLEESVKQSLLENAQAQKEAGECHIKIPVITFDSPEEDKQEVEEGEEATGSEDDPTPKQQQTISQSEEFHLCRETNSSDSTTLECPDPDQELLGLQITTDSTPSPQLTNDNSSSGIDVHSHPDDTDPLDPNVDSQGFLRLPQTLARYVTGGRTHIRGLSMDSGKDAVLLSDRSHNTTTMTSSKSDLEAKEGQIPNESNFLEFVSLLGSLSTRAGGASAQEEEGPECKEEQEAAEEENQSTTSRQDEMATQTSSDNNKQERPKPPTSLPTNTLQAIPPTHIPIVSPDSPQTDKEKDPDYDSLPSQTSQSESSMLQVICRPEATNKEEAYTFHTVHRDRPRKLYAERALNLPLGAELITGNMCDLLSTSSNSECQDGLVGGHTDCPFQRRIIPAHRLRPRRTHPEIFQEEDSLDESSETSTQEKPTRKIYYKLKLFPGKWINILYDRLTLLALLDRNQDVLENLVAVFMAFLVSFLGFVLLNHGCFKDFWVFQFCLVIASCQYSLLKSVQPDAASPTHGHNQLVAYSRAAYFCIFCTLIWLLEHLLRRKDLPVSTLYGVTIVCYDVLHFIRDLLVGFTYCFPITFLVGLLPQINTFTIYLLEQIDMHFFGGTAATSLVSAVYSILRSLIALSLLYGFCFGALKEPWDEQHTPALFSGFCGLLVVFSYHLSRQSSDPSVLLSLIKSKVMPALVESEEEEDEDVDIKDPLPEKLQNSMKEILLSDVVVCSVAYILTFAITASTVFLSLKPFVTIVLYALAGTVGFVTHYLIPQLRKHHPWLWISHPVLKTKEYHQFEPREDAVLMWFERLYVGLLCFEKYVVYPAIILSALTNDSFALSHRKKLGIHGDVLLTTIAGLKLLRSSFCDPSFQFLTLLFTLVFFHFDCPHASESFLLDFFIMSIVFHKMRELLLKLHFILVYIAPWQIAWGSAFHAFAQPFAVPHSAMLLLQTLLTTIFYTPLAPFLGSAIFISSYPRPVKFWERNYNTKRIDNSNSRLVSQVDKETGCDDNNLNSIFYEYLTRSLQHSLCGDLMLGRWGNYSAGDCFILASDYLNALVHLIEIGNGLVTFQLRGLEFRGTYCQQREVEAITEGVEEDDGCCCCEPGHLPHMLSCNAAFNLRWLAWEVMATKYLLEGYSISENNAATMLQVYDLRKLLVTYYLKSIIYYLVHSPKLSTWLKDAIIQEPLQSYTKWHHIERDPQVFSVKIDEDYVHCLQGVTRASFCNVYLEWIQYCAGKMETPVDCDEDSPLVTLSYALSVLGRRSLGTASHNMSNSLESFLYGFNTLFKGDFRIATKDEWVFSDLDLLQKVVAPAVRMSLKLHQDHFTCLEETEEASILYEAITNYRSSLVICHESDPAWRKAVLSSRDTLLTLRHMIDDGTDEYKIIMLYKRHLSFKVIKINKECVRGLWSGQQQELVFLRNRNPERGSIQNSKQALRNMVNSSCDQPLGYPMYVSPLTTSYAGTHRMLRSIGGGALSLDSVRSWLCSKWLRVRKDNLTSCNSGVNMEDVDCGAGGSSSLSHNRPSSVTSNSLSLYQHRARTTHSHRHHNSGKREYRSRSVQPQSQRPPVTSQSGPILDSGSTHGLVQRLSNSQLSFNTSIASIFSQVPRLSGAGGISSQLQAAQHQQRSSQVSSSSSTLSLLFGKRSFSSGLVISGLSAAEGGNTTDTQSSSSVNIAMGPSHRSSSIATQWTSEPYESIDASNSNAAITVKDVTQSSDRGCSQGLDKTQEDSASTAAEPTDQKTV</sequence>
<keyword evidence="4 6" id="KW-1133">Transmembrane helix</keyword>
<evidence type="ECO:0000313" key="9">
    <source>
        <dbReference type="Proteomes" id="UP000515145"/>
    </source>
</evidence>
<dbReference type="PANTHER" id="PTHR12372">
    <property type="entry name" value="PECANEX"/>
    <property type="match status" value="1"/>
</dbReference>